<accession>A0ABP0BFQ0</accession>
<dbReference type="PANTHER" id="PTHR43056">
    <property type="entry name" value="PEPTIDASE S9 PROLYL OLIGOPEPTIDASE"/>
    <property type="match status" value="1"/>
</dbReference>
<dbReference type="Proteomes" id="UP001642482">
    <property type="component" value="Unassembled WGS sequence"/>
</dbReference>
<keyword evidence="4" id="KW-1185">Reference proteome</keyword>
<organism evidence="3 4">
    <name type="scientific">Sporothrix eucalyptigena</name>
    <dbReference type="NCBI Taxonomy" id="1812306"/>
    <lineage>
        <taxon>Eukaryota</taxon>
        <taxon>Fungi</taxon>
        <taxon>Dikarya</taxon>
        <taxon>Ascomycota</taxon>
        <taxon>Pezizomycotina</taxon>
        <taxon>Sordariomycetes</taxon>
        <taxon>Sordariomycetidae</taxon>
        <taxon>Ophiostomatales</taxon>
        <taxon>Ophiostomataceae</taxon>
        <taxon>Sporothrix</taxon>
    </lineage>
</organism>
<dbReference type="Pfam" id="PF02129">
    <property type="entry name" value="Peptidase_S15"/>
    <property type="match status" value="1"/>
</dbReference>
<dbReference type="InterPro" id="IPR000383">
    <property type="entry name" value="Xaa-Pro-like_dom"/>
</dbReference>
<sequence length="618" mass="69438">MSLKIAGFDVAQCAPASPEAPSSHYDGCKPGTTTFPAGFQKTPEHRTFPVSTIFERDIEVPLRDGTKLRADVFRPAVSAPKLPALVAWSPYGKSGTGFFGLDLVPGRVGVPQSRLSGFENFEAPDPAEWTARGYAIVNVNSRGAFDSEGDVRWFGTAEGRDGYDAIEYIAGLPWCSGKVSLVGNSWLGTSQWYIAAENPPHLACIAPLEGFSDFYRETLCRGGVPYTPFVRFLGTLGIIGRNQQEDVLAMIQKHPLMNAYWEDKRAKPQQIKIPAYILASYSSCLHTVGSFRMFEDLESTDKWLRVHPTQEWHDLYSSECVNDLQLFFDHFLKGEQNNWRDTPRVRMSLLRYNEEPELNRRFDNWPVPSTDYRPLYLSGDRRLTESAPSQAATLSYQSDVPALQVDADPEELTFEYTFSHRSNLVGYSKAVLYMSCPDADDLDVFVQLRKADVDGNILQNINIPLRDLQLKASEVVSVNTNKYLGPSGVLRASHRAIDAERSKPHWALHSHLEEEKVPAGTVVKLEIGIWPSGIVFQPGERLVLKIAGHQMVLAEFEPLRGEFVANNKGRHVVHMGQDYPSHTKYYQVPRTENFNPGHSQWRVLGRQAAQAEFYATYL</sequence>
<dbReference type="InterPro" id="IPR029058">
    <property type="entry name" value="AB_hydrolase_fold"/>
</dbReference>
<evidence type="ECO:0000313" key="3">
    <source>
        <dbReference type="EMBL" id="CAK7218457.1"/>
    </source>
</evidence>
<dbReference type="Gene3D" id="2.60.120.260">
    <property type="entry name" value="Galactose-binding domain-like"/>
    <property type="match status" value="1"/>
</dbReference>
<gene>
    <name evidence="3" type="ORF">SEUCBS140593_003550</name>
</gene>
<dbReference type="SUPFAM" id="SSF53474">
    <property type="entry name" value="alpha/beta-Hydrolases"/>
    <property type="match status" value="1"/>
</dbReference>
<dbReference type="Gene3D" id="3.40.50.1820">
    <property type="entry name" value="alpha/beta hydrolase"/>
    <property type="match status" value="1"/>
</dbReference>
<name>A0ABP0BFQ0_9PEZI</name>
<evidence type="ECO:0000256" key="1">
    <source>
        <dbReference type="ARBA" id="ARBA00022801"/>
    </source>
</evidence>
<dbReference type="Pfam" id="PF08530">
    <property type="entry name" value="PepX_C"/>
    <property type="match status" value="1"/>
</dbReference>
<dbReference type="SUPFAM" id="SSF49785">
    <property type="entry name" value="Galactose-binding domain-like"/>
    <property type="match status" value="1"/>
</dbReference>
<proteinExistence type="predicted"/>
<evidence type="ECO:0000259" key="2">
    <source>
        <dbReference type="SMART" id="SM00939"/>
    </source>
</evidence>
<dbReference type="InterPro" id="IPR013736">
    <property type="entry name" value="Xaa-Pro_dipept_C"/>
</dbReference>
<dbReference type="EMBL" id="CAWUHD010000028">
    <property type="protein sequence ID" value="CAK7218457.1"/>
    <property type="molecule type" value="Genomic_DNA"/>
</dbReference>
<keyword evidence="1" id="KW-0378">Hydrolase</keyword>
<reference evidence="3 4" key="1">
    <citation type="submission" date="2024-01" db="EMBL/GenBank/DDBJ databases">
        <authorList>
            <person name="Allen C."/>
            <person name="Tagirdzhanova G."/>
        </authorList>
    </citation>
    <scope>NUCLEOTIDE SEQUENCE [LARGE SCALE GENOMIC DNA]</scope>
</reference>
<dbReference type="InterPro" id="IPR005674">
    <property type="entry name" value="CocE/Ser_esterase"/>
</dbReference>
<dbReference type="NCBIfam" id="TIGR00976">
    <property type="entry name" value="CocE_NonD"/>
    <property type="match status" value="1"/>
</dbReference>
<comment type="caution">
    <text evidence="3">The sequence shown here is derived from an EMBL/GenBank/DDBJ whole genome shotgun (WGS) entry which is preliminary data.</text>
</comment>
<evidence type="ECO:0000313" key="4">
    <source>
        <dbReference type="Proteomes" id="UP001642482"/>
    </source>
</evidence>
<dbReference type="InterPro" id="IPR050585">
    <property type="entry name" value="Xaa-Pro_dipeptidyl-ppase/CocE"/>
</dbReference>
<protein>
    <recommendedName>
        <fullName evidence="2">Xaa-Pro dipeptidyl-peptidase C-terminal domain-containing protein</fullName>
    </recommendedName>
</protein>
<dbReference type="InterPro" id="IPR008979">
    <property type="entry name" value="Galactose-bd-like_sf"/>
</dbReference>
<feature type="domain" description="Xaa-Pro dipeptidyl-peptidase C-terminal" evidence="2">
    <location>
        <begin position="325"/>
        <end position="584"/>
    </location>
</feature>
<dbReference type="PANTHER" id="PTHR43056:SF10">
    <property type="entry name" value="COCE_NOND FAMILY, PUTATIVE (AFU_ORTHOLOGUE AFUA_7G00600)-RELATED"/>
    <property type="match status" value="1"/>
</dbReference>
<dbReference type="Gene3D" id="1.10.3020.20">
    <property type="match status" value="1"/>
</dbReference>
<dbReference type="SMART" id="SM00939">
    <property type="entry name" value="PepX_C"/>
    <property type="match status" value="1"/>
</dbReference>